<protein>
    <submittedName>
        <fullName evidence="1">Uncharacterized protein</fullName>
    </submittedName>
</protein>
<comment type="caution">
    <text evidence="1">The sequence shown here is derived from an EMBL/GenBank/DDBJ whole genome shotgun (WGS) entry which is preliminary data.</text>
</comment>
<reference evidence="1 2" key="1">
    <citation type="submission" date="2020-02" db="EMBL/GenBank/DDBJ databases">
        <title>Whole-genome analyses of novel actinobacteria.</title>
        <authorList>
            <person name="Sahin N."/>
            <person name="Tokatli A."/>
        </authorList>
    </citation>
    <scope>NUCLEOTIDE SEQUENCE [LARGE SCALE GENOMIC DNA]</scope>
    <source>
        <strain evidence="1 2">YC504</strain>
    </source>
</reference>
<dbReference type="EMBL" id="JAAKZW010000261">
    <property type="protein sequence ID" value="NGO80903.1"/>
    <property type="molecule type" value="Genomic_DNA"/>
</dbReference>
<name>A0A6G4XUL2_9ACTN</name>
<evidence type="ECO:0000313" key="1">
    <source>
        <dbReference type="EMBL" id="NGO80903.1"/>
    </source>
</evidence>
<dbReference type="AlphaFoldDB" id="A0A6G4XUL2"/>
<proteinExistence type="predicted"/>
<organism evidence="1 2">
    <name type="scientific">Streptomyces mesophilus</name>
    <dbReference type="NCBI Taxonomy" id="1775132"/>
    <lineage>
        <taxon>Bacteria</taxon>
        <taxon>Bacillati</taxon>
        <taxon>Actinomycetota</taxon>
        <taxon>Actinomycetes</taxon>
        <taxon>Kitasatosporales</taxon>
        <taxon>Streptomycetaceae</taxon>
        <taxon>Streptomyces</taxon>
    </lineage>
</organism>
<evidence type="ECO:0000313" key="2">
    <source>
        <dbReference type="Proteomes" id="UP000481109"/>
    </source>
</evidence>
<gene>
    <name evidence="1" type="ORF">G6045_35380</name>
</gene>
<sequence length="71" mass="8077">MAVAQFVADLRAGTGFRRGLRVKKMQGYDDVWEMSWAPDGRATFHYGPSVTDGEPHVVWRRIGTHSIFTRP</sequence>
<keyword evidence="2" id="KW-1185">Reference proteome</keyword>
<dbReference type="Proteomes" id="UP000481109">
    <property type="component" value="Unassembled WGS sequence"/>
</dbReference>
<accession>A0A6G4XUL2</accession>